<comment type="similarity">
    <text evidence="2 5">Belongs to the nitrile hydratase subunit beta family.</text>
</comment>
<accession>A0ABU3VF81</accession>
<dbReference type="GO" id="GO:0018822">
    <property type="term" value="F:nitrile hydratase activity"/>
    <property type="evidence" value="ECO:0007669"/>
    <property type="project" value="UniProtKB-EC"/>
</dbReference>
<comment type="function">
    <text evidence="1 5">NHase catalyzes the hydration of various nitrile compounds to the corresponding amides.</text>
</comment>
<dbReference type="InterPro" id="IPR003168">
    <property type="entry name" value="Nitrile_hydratase_bsu"/>
</dbReference>
<keyword evidence="3 5" id="KW-0456">Lyase</keyword>
<dbReference type="InterPro" id="IPR049054">
    <property type="entry name" value="CN_hydtase_beta-like_N"/>
</dbReference>
<evidence type="ECO:0000313" key="10">
    <source>
        <dbReference type="Proteomes" id="UP001255416"/>
    </source>
</evidence>
<dbReference type="Proteomes" id="UP001255416">
    <property type="component" value="Unassembled WGS sequence"/>
</dbReference>
<dbReference type="InterPro" id="IPR008990">
    <property type="entry name" value="Elect_transpt_acc-like_dom_sf"/>
</dbReference>
<gene>
    <name evidence="9" type="primary">nthB</name>
    <name evidence="9" type="ORF">QO231_13355</name>
</gene>
<evidence type="ECO:0000256" key="5">
    <source>
        <dbReference type="PIRNR" id="PIRNR001427"/>
    </source>
</evidence>
<dbReference type="Gene3D" id="2.30.30.50">
    <property type="match status" value="1"/>
</dbReference>
<dbReference type="EC" id="4.2.1.84" evidence="5"/>
<evidence type="ECO:0000259" key="7">
    <source>
        <dbReference type="Pfam" id="PF02211"/>
    </source>
</evidence>
<feature type="region of interest" description="Disordered" evidence="6">
    <location>
        <begin position="1"/>
        <end position="25"/>
    </location>
</feature>
<name>A0ABU3VF81_9RHOB</name>
<organism evidence="9 10">
    <name type="scientific">Sedimentitalea todarodis</name>
    <dbReference type="NCBI Taxonomy" id="1631240"/>
    <lineage>
        <taxon>Bacteria</taxon>
        <taxon>Pseudomonadati</taxon>
        <taxon>Pseudomonadota</taxon>
        <taxon>Alphaproteobacteria</taxon>
        <taxon>Rhodobacterales</taxon>
        <taxon>Paracoccaceae</taxon>
        <taxon>Sedimentitalea</taxon>
    </lineage>
</organism>
<dbReference type="RefSeq" id="WP_316777116.1">
    <property type="nucleotide sequence ID" value="NZ_JASMWN010000010.1"/>
</dbReference>
<comment type="caution">
    <text evidence="9">The sequence shown here is derived from an EMBL/GenBank/DDBJ whole genome shotgun (WGS) entry which is preliminary data.</text>
</comment>
<dbReference type="Pfam" id="PF21006">
    <property type="entry name" value="NHase_beta_N"/>
    <property type="match status" value="1"/>
</dbReference>
<sequence length="226" mass="25056">MSRVHDMGGRYGTGPVNTGQPDDAPFAADWQKRAHAITTLSMPLGQWNIDMRRHARERLAPRDYARFTYYEKWIAAVTDMLVAGQVLSEAELTGDDAQPPDEAIRARKVSPEQVRAAAGKRFPYSRESDAKFKYAPGDAVRTIPRAGNRLIDGGHTRLPAYAVGAQGRILLSHGAHVFPDSNAHGLGEAPQPLYTVVFPACELWTHPEHPDDEVTLDLWECYLEPA</sequence>
<reference evidence="10" key="1">
    <citation type="submission" date="2023-05" db="EMBL/GenBank/DDBJ databases">
        <title>Sedimentitalea sp. nov. JM2-8.</title>
        <authorList>
            <person name="Huang J."/>
        </authorList>
    </citation>
    <scope>NUCLEOTIDE SEQUENCE [LARGE SCALE GENOMIC DNA]</scope>
    <source>
        <strain evidence="10">KHS03</strain>
    </source>
</reference>
<dbReference type="Gene3D" id="1.10.472.20">
    <property type="entry name" value="Nitrile hydratase, beta subunit"/>
    <property type="match status" value="1"/>
</dbReference>
<feature type="domain" description="Nitrile hydratase beta subunit-like N-terminal" evidence="8">
    <location>
        <begin position="1"/>
        <end position="102"/>
    </location>
</feature>
<evidence type="ECO:0000259" key="8">
    <source>
        <dbReference type="Pfam" id="PF21006"/>
    </source>
</evidence>
<evidence type="ECO:0000256" key="1">
    <source>
        <dbReference type="ARBA" id="ARBA00004042"/>
    </source>
</evidence>
<proteinExistence type="inferred from homology"/>
<dbReference type="SUPFAM" id="SSF50090">
    <property type="entry name" value="Electron transport accessory proteins"/>
    <property type="match status" value="1"/>
</dbReference>
<evidence type="ECO:0000256" key="2">
    <source>
        <dbReference type="ARBA" id="ARBA00009098"/>
    </source>
</evidence>
<dbReference type="EMBL" id="JASMWN010000010">
    <property type="protein sequence ID" value="MDU9004836.1"/>
    <property type="molecule type" value="Genomic_DNA"/>
</dbReference>
<evidence type="ECO:0000256" key="6">
    <source>
        <dbReference type="SAM" id="MobiDB-lite"/>
    </source>
</evidence>
<dbReference type="PIRSF" id="PIRSF001427">
    <property type="entry name" value="NHase_beta"/>
    <property type="match status" value="1"/>
</dbReference>
<comment type="catalytic activity">
    <reaction evidence="4 5">
        <text>an aliphatic primary amide = an aliphatic nitrile + H2O</text>
        <dbReference type="Rhea" id="RHEA:12673"/>
        <dbReference type="ChEBI" id="CHEBI:15377"/>
        <dbReference type="ChEBI" id="CHEBI:65285"/>
        <dbReference type="ChEBI" id="CHEBI:80291"/>
        <dbReference type="EC" id="4.2.1.84"/>
    </reaction>
</comment>
<dbReference type="InterPro" id="IPR042262">
    <property type="entry name" value="CN_hydtase_beta_C"/>
</dbReference>
<evidence type="ECO:0000256" key="3">
    <source>
        <dbReference type="ARBA" id="ARBA00023239"/>
    </source>
</evidence>
<dbReference type="Pfam" id="PF02211">
    <property type="entry name" value="NHase_beta_C"/>
    <property type="match status" value="1"/>
</dbReference>
<dbReference type="NCBIfam" id="TIGR03888">
    <property type="entry name" value="nitrile_beta"/>
    <property type="match status" value="1"/>
</dbReference>
<protein>
    <recommendedName>
        <fullName evidence="5">Nitrile hydratase subunit beta</fullName>
        <shortName evidence="5">NHase</shortName>
        <ecNumber evidence="5">4.2.1.84</ecNumber>
    </recommendedName>
</protein>
<feature type="domain" description="Nitrile hydratase beta subunit" evidence="7">
    <location>
        <begin position="124"/>
        <end position="225"/>
    </location>
</feature>
<keyword evidence="10" id="KW-1185">Reference proteome</keyword>
<evidence type="ECO:0000256" key="4">
    <source>
        <dbReference type="ARBA" id="ARBA00044877"/>
    </source>
</evidence>
<evidence type="ECO:0000313" key="9">
    <source>
        <dbReference type="EMBL" id="MDU9004836.1"/>
    </source>
</evidence>
<dbReference type="InterPro" id="IPR024690">
    <property type="entry name" value="CN_hydtase_beta_dom_C"/>
</dbReference>